<name>A0A9W6SQK7_9ACTN</name>
<feature type="domain" description="DUF6760" evidence="1">
    <location>
        <begin position="3"/>
        <end position="51"/>
    </location>
</feature>
<dbReference type="AlphaFoldDB" id="A0A9W6SQK7"/>
<evidence type="ECO:0000313" key="3">
    <source>
        <dbReference type="Proteomes" id="UP001165079"/>
    </source>
</evidence>
<dbReference type="RefSeq" id="WP_285665512.1">
    <property type="nucleotide sequence ID" value="NZ_BSTX01000004.1"/>
</dbReference>
<dbReference type="InterPro" id="IPR046648">
    <property type="entry name" value="DUF6760"/>
</dbReference>
<sequence>MTYATNRLHAEIAYVAYHFHWGLDEILDMEHRDRLEYVRQIADLNNRINGGR</sequence>
<dbReference type="EMBL" id="BSTX01000004">
    <property type="protein sequence ID" value="GLZ80352.1"/>
    <property type="molecule type" value="Genomic_DNA"/>
</dbReference>
<proteinExistence type="predicted"/>
<reference evidence="2" key="1">
    <citation type="submission" date="2023-03" db="EMBL/GenBank/DDBJ databases">
        <title>Actinorhabdospora filicis NBRC 111898.</title>
        <authorList>
            <person name="Ichikawa N."/>
            <person name="Sato H."/>
            <person name="Tonouchi N."/>
        </authorList>
    </citation>
    <scope>NUCLEOTIDE SEQUENCE</scope>
    <source>
        <strain evidence="2">NBRC 111898</strain>
    </source>
</reference>
<organism evidence="2 3">
    <name type="scientific">Actinorhabdospora filicis</name>
    <dbReference type="NCBI Taxonomy" id="1785913"/>
    <lineage>
        <taxon>Bacteria</taxon>
        <taxon>Bacillati</taxon>
        <taxon>Actinomycetota</taxon>
        <taxon>Actinomycetes</taxon>
        <taxon>Micromonosporales</taxon>
        <taxon>Micromonosporaceae</taxon>
        <taxon>Actinorhabdospora</taxon>
    </lineage>
</organism>
<evidence type="ECO:0000313" key="2">
    <source>
        <dbReference type="EMBL" id="GLZ80352.1"/>
    </source>
</evidence>
<protein>
    <recommendedName>
        <fullName evidence="1">DUF6760 domain-containing protein</fullName>
    </recommendedName>
</protein>
<keyword evidence="3" id="KW-1185">Reference proteome</keyword>
<gene>
    <name evidence="2" type="ORF">Afil01_51590</name>
</gene>
<evidence type="ECO:0000259" key="1">
    <source>
        <dbReference type="Pfam" id="PF20546"/>
    </source>
</evidence>
<comment type="caution">
    <text evidence="2">The sequence shown here is derived from an EMBL/GenBank/DDBJ whole genome shotgun (WGS) entry which is preliminary data.</text>
</comment>
<dbReference type="Proteomes" id="UP001165079">
    <property type="component" value="Unassembled WGS sequence"/>
</dbReference>
<accession>A0A9W6SQK7</accession>
<dbReference type="Pfam" id="PF20546">
    <property type="entry name" value="DUF6760"/>
    <property type="match status" value="1"/>
</dbReference>